<name>A0AAV6JUU7_9ERIC</name>
<comment type="caution">
    <text evidence="1">The sequence shown here is derived from an EMBL/GenBank/DDBJ whole genome shotgun (WGS) entry which is preliminary data.</text>
</comment>
<protein>
    <submittedName>
        <fullName evidence="1">Uncharacterized protein</fullName>
    </submittedName>
</protein>
<evidence type="ECO:0000313" key="1">
    <source>
        <dbReference type="EMBL" id="KAG5543898.1"/>
    </source>
</evidence>
<evidence type="ECO:0000313" key="2">
    <source>
        <dbReference type="Proteomes" id="UP000823749"/>
    </source>
</evidence>
<gene>
    <name evidence="1" type="ORF">RHGRI_016604</name>
</gene>
<proteinExistence type="predicted"/>
<dbReference type="Proteomes" id="UP000823749">
    <property type="component" value="Chromosome 6"/>
</dbReference>
<keyword evidence="2" id="KW-1185">Reference proteome</keyword>
<dbReference type="EMBL" id="JACTNZ010000006">
    <property type="protein sequence ID" value="KAG5543898.1"/>
    <property type="molecule type" value="Genomic_DNA"/>
</dbReference>
<sequence length="148" mass="16389">MGIVIKSQICKSQENLPSDQPTMIFDDDDLRRSQRIRRQRNSFEGGEGEQARATVARHAQRATVAKGEVVRTMAFLLGSVSGPAARQSALIEAYSIKTSELRSFGIQGRMGDPEEKMDTEDPWIFNDHNNWRVDLPGGMAPAIEGVSV</sequence>
<dbReference type="AlphaFoldDB" id="A0AAV6JUU7"/>
<accession>A0AAV6JUU7</accession>
<organism evidence="1 2">
    <name type="scientific">Rhododendron griersonianum</name>
    <dbReference type="NCBI Taxonomy" id="479676"/>
    <lineage>
        <taxon>Eukaryota</taxon>
        <taxon>Viridiplantae</taxon>
        <taxon>Streptophyta</taxon>
        <taxon>Embryophyta</taxon>
        <taxon>Tracheophyta</taxon>
        <taxon>Spermatophyta</taxon>
        <taxon>Magnoliopsida</taxon>
        <taxon>eudicotyledons</taxon>
        <taxon>Gunneridae</taxon>
        <taxon>Pentapetalae</taxon>
        <taxon>asterids</taxon>
        <taxon>Ericales</taxon>
        <taxon>Ericaceae</taxon>
        <taxon>Ericoideae</taxon>
        <taxon>Rhodoreae</taxon>
        <taxon>Rhododendron</taxon>
    </lineage>
</organism>
<reference evidence="1 2" key="1">
    <citation type="submission" date="2020-08" db="EMBL/GenBank/DDBJ databases">
        <title>Plant Genome Project.</title>
        <authorList>
            <person name="Zhang R.-G."/>
        </authorList>
    </citation>
    <scope>NUCLEOTIDE SEQUENCE [LARGE SCALE GENOMIC DNA]</scope>
    <source>
        <strain evidence="1">WSP0</strain>
        <tissue evidence="1">Leaf</tissue>
    </source>
</reference>